<dbReference type="FunFam" id="2.40.50.140:FF:000023">
    <property type="entry name" value="Polyribonucleotide nucleotidyltransferase"/>
    <property type="match status" value="1"/>
</dbReference>
<dbReference type="GO" id="GO:0003723">
    <property type="term" value="F:RNA binding"/>
    <property type="evidence" value="ECO:0007669"/>
    <property type="project" value="UniProtKB-UniRule"/>
</dbReference>
<protein>
    <recommendedName>
        <fullName evidence="9">Polyribonucleotide nucleotidyltransferase</fullName>
        <ecNumber evidence="9">2.7.7.8</ecNumber>
    </recommendedName>
    <alternativeName>
        <fullName evidence="9">Polynucleotide phosphorylase</fullName>
        <shortName evidence="9">PNPase</shortName>
    </alternativeName>
</protein>
<evidence type="ECO:0000256" key="8">
    <source>
        <dbReference type="ARBA" id="ARBA00022884"/>
    </source>
</evidence>
<dbReference type="SUPFAM" id="SSF54211">
    <property type="entry name" value="Ribosomal protein S5 domain 2-like"/>
    <property type="match status" value="2"/>
</dbReference>
<reference evidence="11 12" key="1">
    <citation type="submission" date="2019-10" db="EMBL/GenBank/DDBJ databases">
        <title>Whole-genome sequence of the extremophile Heliorestis acidaminivorans DSM 24790.</title>
        <authorList>
            <person name="Kyndt J.A."/>
            <person name="Meyer T.E."/>
        </authorList>
    </citation>
    <scope>NUCLEOTIDE SEQUENCE [LARGE SCALE GENOMIC DNA]</scope>
    <source>
        <strain evidence="11 12">DSM 24790</strain>
    </source>
</reference>
<comment type="function">
    <text evidence="9">Involved in mRNA degradation. Catalyzes the phosphorolysis of single-stranded polyribonucleotides processively in the 3'- to 5'-direction.</text>
</comment>
<dbReference type="InterPro" id="IPR012340">
    <property type="entry name" value="NA-bd_OB-fold"/>
</dbReference>
<dbReference type="SMART" id="SM00316">
    <property type="entry name" value="S1"/>
    <property type="match status" value="1"/>
</dbReference>
<evidence type="ECO:0000256" key="9">
    <source>
        <dbReference type="HAMAP-Rule" id="MF_01595"/>
    </source>
</evidence>
<dbReference type="InterPro" id="IPR015848">
    <property type="entry name" value="PNPase_PH_RNA-bd_bac/org-type"/>
</dbReference>
<evidence type="ECO:0000256" key="4">
    <source>
        <dbReference type="ARBA" id="ARBA00022679"/>
    </source>
</evidence>
<keyword evidence="3 9" id="KW-0963">Cytoplasm</keyword>
<dbReference type="Gene3D" id="2.40.50.140">
    <property type="entry name" value="Nucleic acid-binding proteins"/>
    <property type="match status" value="1"/>
</dbReference>
<dbReference type="FunFam" id="3.30.230.70:FF:000002">
    <property type="entry name" value="Polyribonucleotide nucleotidyltransferase"/>
    <property type="match status" value="1"/>
</dbReference>
<evidence type="ECO:0000256" key="6">
    <source>
        <dbReference type="ARBA" id="ARBA00022723"/>
    </source>
</evidence>
<feature type="domain" description="S1 motif" evidence="10">
    <location>
        <begin position="637"/>
        <end position="705"/>
    </location>
</feature>
<keyword evidence="6 9" id="KW-0479">Metal-binding</keyword>
<evidence type="ECO:0000256" key="3">
    <source>
        <dbReference type="ARBA" id="ARBA00022490"/>
    </source>
</evidence>
<dbReference type="EMBL" id="WBXO01000001">
    <property type="protein sequence ID" value="KAB2954346.1"/>
    <property type="molecule type" value="Genomic_DNA"/>
</dbReference>
<dbReference type="InterPro" id="IPR012162">
    <property type="entry name" value="PNPase"/>
</dbReference>
<dbReference type="Pfam" id="PF00575">
    <property type="entry name" value="S1"/>
    <property type="match status" value="1"/>
</dbReference>
<dbReference type="InterPro" id="IPR015847">
    <property type="entry name" value="ExoRNase_PH_dom2"/>
</dbReference>
<dbReference type="GO" id="GO:0000175">
    <property type="term" value="F:3'-5'-RNA exonuclease activity"/>
    <property type="evidence" value="ECO:0007669"/>
    <property type="project" value="TreeGrafter"/>
</dbReference>
<keyword evidence="8 9" id="KW-0694">RNA-binding</keyword>
<dbReference type="FunFam" id="3.30.1370.10:FF:000001">
    <property type="entry name" value="Polyribonucleotide nucleotidyltransferase"/>
    <property type="match status" value="1"/>
</dbReference>
<evidence type="ECO:0000313" key="11">
    <source>
        <dbReference type="EMBL" id="KAB2954346.1"/>
    </source>
</evidence>
<dbReference type="Pfam" id="PF03726">
    <property type="entry name" value="PNPase"/>
    <property type="match status" value="1"/>
</dbReference>
<feature type="binding site" evidence="9">
    <location>
        <position position="507"/>
    </location>
    <ligand>
        <name>Mg(2+)</name>
        <dbReference type="ChEBI" id="CHEBI:18420"/>
    </ligand>
</feature>
<dbReference type="OrthoDB" id="9804305at2"/>
<evidence type="ECO:0000256" key="2">
    <source>
        <dbReference type="ARBA" id="ARBA00007404"/>
    </source>
</evidence>
<dbReference type="CDD" id="cd02393">
    <property type="entry name" value="KH-I_PNPase"/>
    <property type="match status" value="1"/>
</dbReference>
<dbReference type="InterPro" id="IPR003029">
    <property type="entry name" value="S1_domain"/>
</dbReference>
<dbReference type="PROSITE" id="PS50084">
    <property type="entry name" value="KH_TYPE_1"/>
    <property type="match status" value="1"/>
</dbReference>
<dbReference type="SUPFAM" id="SSF55666">
    <property type="entry name" value="Ribonuclease PH domain 2-like"/>
    <property type="match status" value="2"/>
</dbReference>
<dbReference type="InterPro" id="IPR036456">
    <property type="entry name" value="PNPase_PH_RNA-bd_sf"/>
</dbReference>
<dbReference type="CDD" id="cd04472">
    <property type="entry name" value="S1_PNPase"/>
    <property type="match status" value="1"/>
</dbReference>
<keyword evidence="4 9" id="KW-0808">Transferase</keyword>
<comment type="subcellular location">
    <subcellularLocation>
        <location evidence="1 9">Cytoplasm</location>
    </subcellularLocation>
</comment>
<dbReference type="InterPro" id="IPR036345">
    <property type="entry name" value="ExoRNase_PH_dom2_sf"/>
</dbReference>
<dbReference type="SUPFAM" id="SSF50249">
    <property type="entry name" value="Nucleic acid-binding proteins"/>
    <property type="match status" value="1"/>
</dbReference>
<comment type="catalytic activity">
    <reaction evidence="9">
        <text>RNA(n+1) + phosphate = RNA(n) + a ribonucleoside 5'-diphosphate</text>
        <dbReference type="Rhea" id="RHEA:22096"/>
        <dbReference type="Rhea" id="RHEA-COMP:14527"/>
        <dbReference type="Rhea" id="RHEA-COMP:17342"/>
        <dbReference type="ChEBI" id="CHEBI:43474"/>
        <dbReference type="ChEBI" id="CHEBI:57930"/>
        <dbReference type="ChEBI" id="CHEBI:140395"/>
        <dbReference type="EC" id="2.7.7.8"/>
    </reaction>
</comment>
<dbReference type="PROSITE" id="PS50126">
    <property type="entry name" value="S1"/>
    <property type="match status" value="1"/>
</dbReference>
<dbReference type="InterPro" id="IPR020568">
    <property type="entry name" value="Ribosomal_Su5_D2-typ_SF"/>
</dbReference>
<dbReference type="EC" id="2.7.7.8" evidence="9"/>
<dbReference type="InterPro" id="IPR004088">
    <property type="entry name" value="KH_dom_type_1"/>
</dbReference>
<dbReference type="HAMAP" id="MF_01595">
    <property type="entry name" value="PNPase"/>
    <property type="match status" value="1"/>
</dbReference>
<comment type="similarity">
    <text evidence="2 9">Belongs to the polyribonucleotide nucleotidyltransferase family.</text>
</comment>
<dbReference type="SUPFAM" id="SSF46915">
    <property type="entry name" value="Polynucleotide phosphorylase/guanosine pentaphosphate synthase (PNPase/GPSI), domain 3"/>
    <property type="match status" value="1"/>
</dbReference>
<dbReference type="NCBIfam" id="NF008805">
    <property type="entry name" value="PRK11824.1"/>
    <property type="match status" value="1"/>
</dbReference>
<evidence type="ECO:0000256" key="1">
    <source>
        <dbReference type="ARBA" id="ARBA00004496"/>
    </source>
</evidence>
<evidence type="ECO:0000256" key="7">
    <source>
        <dbReference type="ARBA" id="ARBA00022842"/>
    </source>
</evidence>
<dbReference type="Gene3D" id="3.30.1370.10">
    <property type="entry name" value="K Homology domain, type 1"/>
    <property type="match status" value="1"/>
</dbReference>
<gene>
    <name evidence="9" type="primary">pnp</name>
    <name evidence="11" type="ORF">F9B85_01260</name>
</gene>
<dbReference type="CDD" id="cd11363">
    <property type="entry name" value="RNase_PH_PNPase_1"/>
    <property type="match status" value="1"/>
</dbReference>
<dbReference type="Pfam" id="PF00013">
    <property type="entry name" value="KH_1"/>
    <property type="match status" value="1"/>
</dbReference>
<comment type="caution">
    <text evidence="11">The sequence shown here is derived from an EMBL/GenBank/DDBJ whole genome shotgun (WGS) entry which is preliminary data.</text>
</comment>
<dbReference type="Proteomes" id="UP000468766">
    <property type="component" value="Unassembled WGS sequence"/>
</dbReference>
<dbReference type="InterPro" id="IPR001247">
    <property type="entry name" value="ExoRNase_PH_dom1"/>
</dbReference>
<feature type="binding site" evidence="9">
    <location>
        <position position="501"/>
    </location>
    <ligand>
        <name>Mg(2+)</name>
        <dbReference type="ChEBI" id="CHEBI:18420"/>
    </ligand>
</feature>
<evidence type="ECO:0000256" key="5">
    <source>
        <dbReference type="ARBA" id="ARBA00022695"/>
    </source>
</evidence>
<dbReference type="Gene3D" id="3.30.230.70">
    <property type="entry name" value="GHMP Kinase, N-terminal domain"/>
    <property type="match status" value="2"/>
</dbReference>
<dbReference type="FunFam" id="3.30.230.70:FF:000001">
    <property type="entry name" value="Polyribonucleotide nucleotidyltransferase"/>
    <property type="match status" value="1"/>
</dbReference>
<dbReference type="SUPFAM" id="SSF54791">
    <property type="entry name" value="Eukaryotic type KH-domain (KH-domain type I)"/>
    <property type="match status" value="1"/>
</dbReference>
<evidence type="ECO:0000313" key="12">
    <source>
        <dbReference type="Proteomes" id="UP000468766"/>
    </source>
</evidence>
<dbReference type="PANTHER" id="PTHR11252">
    <property type="entry name" value="POLYRIBONUCLEOTIDE NUCLEOTIDYLTRANSFERASE"/>
    <property type="match status" value="1"/>
</dbReference>
<dbReference type="Pfam" id="PF03725">
    <property type="entry name" value="RNase_PH_C"/>
    <property type="match status" value="2"/>
</dbReference>
<dbReference type="NCBIfam" id="TIGR03591">
    <property type="entry name" value="polynuc_phos"/>
    <property type="match status" value="1"/>
</dbReference>
<dbReference type="AlphaFoldDB" id="A0A6I0F081"/>
<sequence>MEGNTNLYVEKSFREEVFHLQVFTMELAGRTLTIETGRMAKQASGSVLASYGDTVVLVTATASKEPRPGIDFFPLTVDYEERLYAVGKIPGGFIKREGRPTEKAILSSRLIDRPIRPLFPKGFRNDVQVVATVMSVDQECQPDMVAMIGASCALSLSDIPFEGPIGGVTVGRVDGQFVINPGVEASEKSDINLVVAGTKDAVMMVEAGANEVPEDVMLEAIMHGHQEIQRIVEFQEKMMAQAGQEKRELILHKMNEEIEAAVRQHVGDKLAQAIRNSDKLSREADIQAVKEETVTALIEQFPDQEKELQDVLSTMVKEIVRSMITVDKVRPDGRKPDEIRPITVEVGILPRTHGSGLFTRGQTQVLNVCTLGTIGDSQILDGLGLEESKRYLHHYNFPAFSVGEARPMRGPGRREIGHGALAERALVPVLPTEDEFPYTIRLVSEVLESNGSSSMASVCGSTLSMMNAGVPIKAPVAGIAMGLVKDQEHYSILSDIQGMEDFLGDMDFKVAGTSKGVTALQMDIKIRGVSREILTEALSQAQKGRMHILDKMIEVIAKPSETMSPYAPRIIAFTIDADKIREVIGPGGKTINKIIADTGVKIDIEDDGRIFIASTDEESAQKALKIIQNLVAEVEIGQIYTGKVTRIMTFGAFVELIPGKEGLVHISQLANERVGKVEDVVKVGDEITVKVIEIDKQGRVNLSRKELLKPKAPSGEPNGE</sequence>
<dbReference type="GO" id="GO:0004654">
    <property type="term" value="F:polyribonucleotide nucleotidyltransferase activity"/>
    <property type="evidence" value="ECO:0007669"/>
    <property type="project" value="UniProtKB-UniRule"/>
</dbReference>
<dbReference type="PANTHER" id="PTHR11252:SF0">
    <property type="entry name" value="POLYRIBONUCLEOTIDE NUCLEOTIDYLTRANSFERASE 1, MITOCHONDRIAL"/>
    <property type="match status" value="1"/>
</dbReference>
<accession>A0A6I0F081</accession>
<organism evidence="11 12">
    <name type="scientific">Heliorestis acidaminivorans</name>
    <dbReference type="NCBI Taxonomy" id="553427"/>
    <lineage>
        <taxon>Bacteria</taxon>
        <taxon>Bacillati</taxon>
        <taxon>Bacillota</taxon>
        <taxon>Clostridia</taxon>
        <taxon>Eubacteriales</taxon>
        <taxon>Heliobacteriaceae</taxon>
        <taxon>Heliorestis</taxon>
    </lineage>
</organism>
<proteinExistence type="inferred from homology"/>
<dbReference type="InterPro" id="IPR027408">
    <property type="entry name" value="PNPase/RNase_PH_dom_sf"/>
</dbReference>
<dbReference type="InterPro" id="IPR004087">
    <property type="entry name" value="KH_dom"/>
</dbReference>
<keyword evidence="12" id="KW-1185">Reference proteome</keyword>
<dbReference type="GO" id="GO:0006396">
    <property type="term" value="P:RNA processing"/>
    <property type="evidence" value="ECO:0007669"/>
    <property type="project" value="InterPro"/>
</dbReference>
<name>A0A6I0F081_9FIRM</name>
<dbReference type="GO" id="GO:0000287">
    <property type="term" value="F:magnesium ion binding"/>
    <property type="evidence" value="ECO:0007669"/>
    <property type="project" value="UniProtKB-UniRule"/>
</dbReference>
<evidence type="ECO:0000259" key="10">
    <source>
        <dbReference type="PROSITE" id="PS50126"/>
    </source>
</evidence>
<keyword evidence="5 9" id="KW-0548">Nucleotidyltransferase</keyword>
<dbReference type="InterPro" id="IPR036612">
    <property type="entry name" value="KH_dom_type_1_sf"/>
</dbReference>
<dbReference type="CDD" id="cd11364">
    <property type="entry name" value="RNase_PH_PNPase_2"/>
    <property type="match status" value="1"/>
</dbReference>
<dbReference type="GO" id="GO:0005829">
    <property type="term" value="C:cytosol"/>
    <property type="evidence" value="ECO:0007669"/>
    <property type="project" value="TreeGrafter"/>
</dbReference>
<dbReference type="GO" id="GO:0006402">
    <property type="term" value="P:mRNA catabolic process"/>
    <property type="evidence" value="ECO:0007669"/>
    <property type="project" value="UniProtKB-UniRule"/>
</dbReference>
<dbReference type="Pfam" id="PF01138">
    <property type="entry name" value="RNase_PH"/>
    <property type="match status" value="2"/>
</dbReference>
<comment type="cofactor">
    <cofactor evidence="9">
        <name>Mg(2+)</name>
        <dbReference type="ChEBI" id="CHEBI:18420"/>
    </cofactor>
</comment>
<dbReference type="PIRSF" id="PIRSF005499">
    <property type="entry name" value="PNPase"/>
    <property type="match status" value="1"/>
</dbReference>
<keyword evidence="7 9" id="KW-0460">Magnesium</keyword>
<dbReference type="SMART" id="SM00322">
    <property type="entry name" value="KH"/>
    <property type="match status" value="1"/>
</dbReference>